<protein>
    <submittedName>
        <fullName evidence="2">Mercury resistance system transport protein MerF</fullName>
    </submittedName>
</protein>
<dbReference type="EMBL" id="WTVP01000028">
    <property type="protein sequence ID" value="NMG16108.1"/>
    <property type="molecule type" value="Genomic_DNA"/>
</dbReference>
<dbReference type="InterPro" id="IPR021091">
    <property type="entry name" value="Mercury_ion_transport_MerF"/>
</dbReference>
<accession>A0ABX1NVR2</accession>
<sequence length="101" mass="11226">MHEDRQERKEFEAVKTRNLLRTGITGSVVAAVCCATPVLVILLGAVGLSAWVGWLDYVLIPALIAFVGLTIYALRRQRRERAFCEPETEPGPDWKKGASNE</sequence>
<keyword evidence="1" id="KW-0812">Transmembrane</keyword>
<dbReference type="Pfam" id="PF11431">
    <property type="entry name" value="Transport_MerF"/>
    <property type="match status" value="1"/>
</dbReference>
<dbReference type="RefSeq" id="WP_169202738.1">
    <property type="nucleotide sequence ID" value="NZ_CP059467.1"/>
</dbReference>
<evidence type="ECO:0000313" key="3">
    <source>
        <dbReference type="Proteomes" id="UP000633943"/>
    </source>
</evidence>
<feature type="transmembrane region" description="Helical" evidence="1">
    <location>
        <begin position="20"/>
        <end position="48"/>
    </location>
</feature>
<keyword evidence="3" id="KW-1185">Reference proteome</keyword>
<organism evidence="2 3">
    <name type="scientific">Aromatoleum bremense</name>
    <dbReference type="NCBI Taxonomy" id="76115"/>
    <lineage>
        <taxon>Bacteria</taxon>
        <taxon>Pseudomonadati</taxon>
        <taxon>Pseudomonadota</taxon>
        <taxon>Betaproteobacteria</taxon>
        <taxon>Rhodocyclales</taxon>
        <taxon>Rhodocyclaceae</taxon>
        <taxon>Aromatoleum</taxon>
    </lineage>
</organism>
<feature type="transmembrane region" description="Helical" evidence="1">
    <location>
        <begin position="54"/>
        <end position="74"/>
    </location>
</feature>
<gene>
    <name evidence="2" type="primary">merF</name>
    <name evidence="2" type="ORF">GPA24_11250</name>
</gene>
<name>A0ABX1NVR2_9RHOO</name>
<reference evidence="2 3" key="1">
    <citation type="submission" date="2019-12" db="EMBL/GenBank/DDBJ databases">
        <title>Comparative genomics gives insights into the taxonomy of the Azoarcus-Aromatoleum group and reveals separate origins of nif in the plant-associated Azoarcus and non-plant-associated Aromatoleum sub-groups.</title>
        <authorList>
            <person name="Lafos M."/>
            <person name="Maluk M."/>
            <person name="Batista M."/>
            <person name="Junghare M."/>
            <person name="Carmona M."/>
            <person name="Faoro H."/>
            <person name="Cruz L.M."/>
            <person name="Battistoni F."/>
            <person name="De Souza E."/>
            <person name="Pedrosa F."/>
            <person name="Chen W.-M."/>
            <person name="Poole P.S."/>
            <person name="Dixon R.A."/>
            <person name="James E.K."/>
        </authorList>
    </citation>
    <scope>NUCLEOTIDE SEQUENCE [LARGE SCALE GENOMIC DNA]</scope>
    <source>
        <strain evidence="2 3">PbN1</strain>
    </source>
</reference>
<dbReference type="Gene3D" id="1.10.287.910">
    <property type="entry name" value="bacterial mercury transporter, merf"/>
    <property type="match status" value="1"/>
</dbReference>
<evidence type="ECO:0000256" key="1">
    <source>
        <dbReference type="SAM" id="Phobius"/>
    </source>
</evidence>
<evidence type="ECO:0000313" key="2">
    <source>
        <dbReference type="EMBL" id="NMG16108.1"/>
    </source>
</evidence>
<keyword evidence="1" id="KW-0472">Membrane</keyword>
<proteinExistence type="predicted"/>
<dbReference type="NCBIfam" id="NF033565">
    <property type="entry name" value="trans_MerF"/>
    <property type="match status" value="1"/>
</dbReference>
<dbReference type="Proteomes" id="UP000633943">
    <property type="component" value="Unassembled WGS sequence"/>
</dbReference>
<keyword evidence="1" id="KW-1133">Transmembrane helix</keyword>
<comment type="caution">
    <text evidence="2">The sequence shown here is derived from an EMBL/GenBank/DDBJ whole genome shotgun (WGS) entry which is preliminary data.</text>
</comment>